<accession>A0A415S7K7</accession>
<evidence type="ECO:0000313" key="1">
    <source>
        <dbReference type="EMBL" id="RHM72980.1"/>
    </source>
</evidence>
<protein>
    <submittedName>
        <fullName evidence="1">Uncharacterized protein</fullName>
    </submittedName>
</protein>
<dbReference type="AlphaFoldDB" id="A0A415S7K7"/>
<dbReference type="EMBL" id="QRQE01000034">
    <property type="protein sequence ID" value="RHM72980.1"/>
    <property type="molecule type" value="Genomic_DNA"/>
</dbReference>
<name>A0A415S7K7_MEDGN</name>
<sequence length="99" mass="11628">MEKIKMYAVKWRGKASECEYEVMNTLDKIGQVCVDVHDDDIFTSYSIDVDKAFQTEEIEMKIITMNKETAKSMVEWFKDKVGMEMKMEEIEVSPLPFEN</sequence>
<dbReference type="RefSeq" id="WP_118444942.1">
    <property type="nucleotide sequence ID" value="NZ_QRQE01000034.1"/>
</dbReference>
<proteinExistence type="predicted"/>
<organism evidence="1 2">
    <name type="scientific">Mediterraneibacter gnavus</name>
    <name type="common">Ruminococcus gnavus</name>
    <dbReference type="NCBI Taxonomy" id="33038"/>
    <lineage>
        <taxon>Bacteria</taxon>
        <taxon>Bacillati</taxon>
        <taxon>Bacillota</taxon>
        <taxon>Clostridia</taxon>
        <taxon>Lachnospirales</taxon>
        <taxon>Lachnospiraceae</taxon>
        <taxon>Mediterraneibacter</taxon>
    </lineage>
</organism>
<evidence type="ECO:0000313" key="2">
    <source>
        <dbReference type="Proteomes" id="UP000285610"/>
    </source>
</evidence>
<reference evidence="1 2" key="1">
    <citation type="submission" date="2018-08" db="EMBL/GenBank/DDBJ databases">
        <title>A genome reference for cultivated species of the human gut microbiota.</title>
        <authorList>
            <person name="Zou Y."/>
            <person name="Xue W."/>
            <person name="Luo G."/>
        </authorList>
    </citation>
    <scope>NUCLEOTIDE SEQUENCE [LARGE SCALE GENOMIC DNA]</scope>
    <source>
        <strain evidence="1 2">AF33-12</strain>
    </source>
</reference>
<dbReference type="Proteomes" id="UP000285610">
    <property type="component" value="Unassembled WGS sequence"/>
</dbReference>
<comment type="caution">
    <text evidence="1">The sequence shown here is derived from an EMBL/GenBank/DDBJ whole genome shotgun (WGS) entry which is preliminary data.</text>
</comment>
<gene>
    <name evidence="1" type="ORF">DWZ50_13020</name>
</gene>